<dbReference type="AlphaFoldDB" id="E3GWA5"/>
<dbReference type="HOGENOM" id="CLU_305171_0_0_2"/>
<keyword evidence="2" id="KW-1185">Reference proteome</keyword>
<dbReference type="STRING" id="523846.Mfer_1076"/>
<evidence type="ECO:0000313" key="2">
    <source>
        <dbReference type="Proteomes" id="UP000002315"/>
    </source>
</evidence>
<dbReference type="InterPro" id="IPR013783">
    <property type="entry name" value="Ig-like_fold"/>
</dbReference>
<sequence>MLLAMVLAVFALAGVASAVNVSNVTVAAPNLQTGQPTSSNTSITVFKNTPCNISATITNTTVNEVSNATLVVDNSPVNTTTVTNITTYPYTYTYNNYTFTQTGNHTVTVMATNSTNTVYGNIVNVTVVDPPYATLSNLTVTPTSGIAPLTITATCNITNTGGLAWNYTAFLNVNGTPVANQTITVPANSTLPITFTYTLNQLSQIGTNNINITVTTTIVGITYTYTTNNVTVTVSAPPTKVYNVTVTAPNLQTGQPTSSNTTITVFKNTTCTISATITNDLTDTKNATLVYDGNALWGTAFQQGCSTAGVIWTYNQTYQFSEVGNHTVSVWATNGTTVVKGNTVTVTVLNPPYATLSNLTVTPTSGIAPLTITATCNITNTGGLAWNYTAFLNVNGTPVANQTITVPANSTLPITFTYTLNQTGTYNIYVYVNATIAGQPWNCTTNIVPVTVGMVALGDITVSPTTIYPGQITVAVPVTSANFTGYLNVTINATNVVYNANTTVNINAPTPQTITYYFYPYIQSPGTYTLNVTLLDNNLNMIQNKTMNITVYDPNYVLSNLVVTPTSGVAPLNITATANFTNKYSTPVNVTAILYIDGSAVANQTITVPANSTLPITFNYPNLGVGTHTIMMGTNVTTILPTSNVTVKVYDPNYVLSNLVVTPTSGVAPLNITATANFTNKYSTPVNVTATLYVNGAAVASRALTVGNNTTVPITFTYTLTQAGTYNVTIGTNVTDVLPPVTVTVTTPANFTLSNLTVTPTSGVAPLTITATAKVTNTGGTAGNYTATLYVNNNAVNQTTVTVGPGNSTTVSLSYTLTQAGTYNVTIGNLTPVTVNVTTPVVPTPTPVVQNKTFSIILRNTGTSTITFKYYISVYTNPVNGTKVYYKELTITLNAGQETTIDLGKYPDTYAVSTTAVFTNTGRNYMSVDLYAKYNIEGCASQVKIISKDIPPRTTIKDTTRFTNKNGTVDIW</sequence>
<proteinExistence type="predicted"/>
<reference evidence="1 2" key="1">
    <citation type="journal article" date="2010" name="Stand. Genomic Sci.">
        <title>Complete genome sequence of Methanothermus fervidus type strain (V24S).</title>
        <authorList>
            <person name="Anderson I."/>
            <person name="Djao O.D."/>
            <person name="Misra M."/>
            <person name="Chertkov O."/>
            <person name="Nolan M."/>
            <person name="Lucas S."/>
            <person name="Lapidus A."/>
            <person name="Del Rio T.G."/>
            <person name="Tice H."/>
            <person name="Cheng J.F."/>
            <person name="Tapia R."/>
            <person name="Han C."/>
            <person name="Goodwin L."/>
            <person name="Pitluck S."/>
            <person name="Liolios K."/>
            <person name="Ivanova N."/>
            <person name="Mavromatis K."/>
            <person name="Mikhailova N."/>
            <person name="Pati A."/>
            <person name="Brambilla E."/>
            <person name="Chen A."/>
            <person name="Palaniappan K."/>
            <person name="Land M."/>
            <person name="Hauser L."/>
            <person name="Chang Y.J."/>
            <person name="Jeffries C.D."/>
            <person name="Sikorski J."/>
            <person name="Spring S."/>
            <person name="Rohde M."/>
            <person name="Eichinger K."/>
            <person name="Huber H."/>
            <person name="Wirth R."/>
            <person name="Goker M."/>
            <person name="Detter J.C."/>
            <person name="Woyke T."/>
            <person name="Bristow J."/>
            <person name="Eisen J.A."/>
            <person name="Markowitz V."/>
            <person name="Hugenholtz P."/>
            <person name="Klenk H.P."/>
            <person name="Kyrpides N.C."/>
        </authorList>
    </citation>
    <scope>NUCLEOTIDE SEQUENCE [LARGE SCALE GENOMIC DNA]</scope>
    <source>
        <strain evidence="2">ATCC 43054 / DSM 2088 / JCM 10308 / V24 S</strain>
    </source>
</reference>
<dbReference type="KEGG" id="mfv:Mfer_1076"/>
<evidence type="ECO:0000313" key="1">
    <source>
        <dbReference type="EMBL" id="ADP77870.1"/>
    </source>
</evidence>
<dbReference type="Proteomes" id="UP000002315">
    <property type="component" value="Chromosome"/>
</dbReference>
<protein>
    <submittedName>
        <fullName evidence="1">Uncharacterized protein</fullName>
    </submittedName>
</protein>
<dbReference type="Gene3D" id="2.60.40.10">
    <property type="entry name" value="Immunoglobulins"/>
    <property type="match status" value="2"/>
</dbReference>
<dbReference type="EMBL" id="CP002278">
    <property type="protein sequence ID" value="ADP77870.1"/>
    <property type="molecule type" value="Genomic_DNA"/>
</dbReference>
<organism evidence="1 2">
    <name type="scientific">Methanothermus fervidus (strain ATCC 43054 / DSM 2088 / JCM 10308 / V24 S)</name>
    <dbReference type="NCBI Taxonomy" id="523846"/>
    <lineage>
        <taxon>Archaea</taxon>
        <taxon>Methanobacteriati</taxon>
        <taxon>Methanobacteriota</taxon>
        <taxon>Methanomada group</taxon>
        <taxon>Methanobacteria</taxon>
        <taxon>Methanobacteriales</taxon>
        <taxon>Methanothermaceae</taxon>
        <taxon>Methanothermus</taxon>
    </lineage>
</organism>
<accession>E3GWA5</accession>
<gene>
    <name evidence="1" type="ordered locus">Mfer_1076</name>
</gene>
<name>E3GWA5_METFV</name>